<proteinExistence type="predicted"/>
<dbReference type="InterPro" id="IPR010644">
    <property type="entry name" value="ChdC/CLD"/>
</dbReference>
<dbReference type="SUPFAM" id="SSF54909">
    <property type="entry name" value="Dimeric alpha+beta barrel"/>
    <property type="match status" value="1"/>
</dbReference>
<evidence type="ECO:0000256" key="2">
    <source>
        <dbReference type="ARBA" id="ARBA00022723"/>
    </source>
</evidence>
<dbReference type="GO" id="GO:0016491">
    <property type="term" value="F:oxidoreductase activity"/>
    <property type="evidence" value="ECO:0007669"/>
    <property type="project" value="InterPro"/>
</dbReference>
<reference evidence="4" key="1">
    <citation type="journal article" date="2014" name="Genome Biol. Evol.">
        <title>Pangenome evidence for extensive interdomain horizontal transfer affecting lineage core and shell genes in uncultured planktonic thaumarchaeota and euryarchaeota.</title>
        <authorList>
            <person name="Deschamps P."/>
            <person name="Zivanovic Y."/>
            <person name="Moreira D."/>
            <person name="Rodriguez-Valera F."/>
            <person name="Lopez-Garcia P."/>
        </authorList>
    </citation>
    <scope>NUCLEOTIDE SEQUENCE</scope>
</reference>
<name>A0A075GBS4_9ARCH</name>
<dbReference type="Gene3D" id="3.30.70.1030">
    <property type="entry name" value="Apc35880, domain 1"/>
    <property type="match status" value="1"/>
</dbReference>
<dbReference type="EMBL" id="KF900554">
    <property type="protein sequence ID" value="AIE99097.1"/>
    <property type="molecule type" value="Genomic_DNA"/>
</dbReference>
<dbReference type="AlphaFoldDB" id="A0A075GBS4"/>
<organism evidence="4">
    <name type="scientific">uncultured marine thaumarchaeote KM3_105_E03</name>
    <dbReference type="NCBI Taxonomy" id="1455981"/>
    <lineage>
        <taxon>Archaea</taxon>
        <taxon>Nitrososphaerota</taxon>
        <taxon>environmental samples</taxon>
    </lineage>
</organism>
<evidence type="ECO:0000256" key="1">
    <source>
        <dbReference type="ARBA" id="ARBA00022617"/>
    </source>
</evidence>
<dbReference type="Pfam" id="PF06778">
    <property type="entry name" value="Chlor_dismutase"/>
    <property type="match status" value="1"/>
</dbReference>
<keyword evidence="3" id="KW-0408">Iron</keyword>
<dbReference type="GO" id="GO:0046872">
    <property type="term" value="F:metal ion binding"/>
    <property type="evidence" value="ECO:0007669"/>
    <property type="project" value="UniProtKB-KW"/>
</dbReference>
<evidence type="ECO:0000256" key="3">
    <source>
        <dbReference type="ARBA" id="ARBA00023004"/>
    </source>
</evidence>
<keyword evidence="1" id="KW-0349">Heme</keyword>
<evidence type="ECO:0000313" key="4">
    <source>
        <dbReference type="EMBL" id="AIE99097.1"/>
    </source>
</evidence>
<dbReference type="InterPro" id="IPR011008">
    <property type="entry name" value="Dimeric_a/b-barrel"/>
</dbReference>
<dbReference type="GO" id="GO:0020037">
    <property type="term" value="F:heme binding"/>
    <property type="evidence" value="ECO:0007669"/>
    <property type="project" value="InterPro"/>
</dbReference>
<accession>A0A075GBS4</accession>
<dbReference type="PANTHER" id="PTHR36843">
    <property type="entry name" value="HEME-DEPENDENT PEROXIDASE YWFI-RELATED"/>
    <property type="match status" value="1"/>
</dbReference>
<sequence>MVVYPFTKTREWYLLPQPQRQKMMDQHISVSEKYPQVTLNTTYSFGIGDQDFMLAFECDNLRDFQNLIMDLRQTKVSTYVAVDTPMLTCVKKDIIPLITSLG</sequence>
<protein>
    <submittedName>
        <fullName evidence="4">Chlorite dismutase</fullName>
    </submittedName>
</protein>
<dbReference type="PANTHER" id="PTHR36843:SF1">
    <property type="entry name" value="COPROHEME DECARBOXYLASE"/>
    <property type="match status" value="1"/>
</dbReference>
<keyword evidence="2" id="KW-0479">Metal-binding</keyword>